<dbReference type="EMBL" id="LR796795">
    <property type="protein sequence ID" value="CAB4166403.1"/>
    <property type="molecule type" value="Genomic_DNA"/>
</dbReference>
<proteinExistence type="predicted"/>
<protein>
    <submittedName>
        <fullName evidence="1">Uncharacterized protein</fullName>
    </submittedName>
</protein>
<evidence type="ECO:0000313" key="1">
    <source>
        <dbReference type="EMBL" id="CAB4166403.1"/>
    </source>
</evidence>
<accession>A0A6J5P4L5</accession>
<organism evidence="1">
    <name type="scientific">uncultured Caudovirales phage</name>
    <dbReference type="NCBI Taxonomy" id="2100421"/>
    <lineage>
        <taxon>Viruses</taxon>
        <taxon>Duplodnaviria</taxon>
        <taxon>Heunggongvirae</taxon>
        <taxon>Uroviricota</taxon>
        <taxon>Caudoviricetes</taxon>
        <taxon>Peduoviridae</taxon>
        <taxon>Maltschvirus</taxon>
        <taxon>Maltschvirus maltsch</taxon>
    </lineage>
</organism>
<name>A0A6J5P4L5_9CAUD</name>
<reference evidence="1" key="1">
    <citation type="submission" date="2020-04" db="EMBL/GenBank/DDBJ databases">
        <authorList>
            <person name="Chiriac C."/>
            <person name="Salcher M."/>
            <person name="Ghai R."/>
            <person name="Kavagutti S V."/>
        </authorList>
    </citation>
    <scope>NUCLEOTIDE SEQUENCE</scope>
</reference>
<sequence length="74" mass="8609">MRQCELERVEREKGSPILRRTGEKMVTFIDGLKEAKVGDFISLKKVKAWWVIDVIHDQEIESHDVKRTWSVGGL</sequence>
<gene>
    <name evidence="1" type="ORF">UFOVP844_27</name>
</gene>